<reference evidence="3" key="1">
    <citation type="journal article" date="2023" name="Mol. Phylogenet. Evol.">
        <title>Genome-scale phylogeny and comparative genomics of the fungal order Sordariales.</title>
        <authorList>
            <person name="Hensen N."/>
            <person name="Bonometti L."/>
            <person name="Westerberg I."/>
            <person name="Brannstrom I.O."/>
            <person name="Guillou S."/>
            <person name="Cros-Aarteil S."/>
            <person name="Calhoun S."/>
            <person name="Haridas S."/>
            <person name="Kuo A."/>
            <person name="Mondo S."/>
            <person name="Pangilinan J."/>
            <person name="Riley R."/>
            <person name="LaButti K."/>
            <person name="Andreopoulos B."/>
            <person name="Lipzen A."/>
            <person name="Chen C."/>
            <person name="Yan M."/>
            <person name="Daum C."/>
            <person name="Ng V."/>
            <person name="Clum A."/>
            <person name="Steindorff A."/>
            <person name="Ohm R.A."/>
            <person name="Martin F."/>
            <person name="Silar P."/>
            <person name="Natvig D.O."/>
            <person name="Lalanne C."/>
            <person name="Gautier V."/>
            <person name="Ament-Velasquez S.L."/>
            <person name="Kruys A."/>
            <person name="Hutchinson M.I."/>
            <person name="Powell A.J."/>
            <person name="Barry K."/>
            <person name="Miller A.N."/>
            <person name="Grigoriev I.V."/>
            <person name="Debuchy R."/>
            <person name="Gladieux P."/>
            <person name="Hiltunen Thoren M."/>
            <person name="Johannesson H."/>
        </authorList>
    </citation>
    <scope>NUCLEOTIDE SEQUENCE</scope>
    <source>
        <strain evidence="3">CBS 892.96</strain>
    </source>
</reference>
<keyword evidence="2" id="KW-0812">Transmembrane</keyword>
<feature type="region of interest" description="Disordered" evidence="1">
    <location>
        <begin position="116"/>
        <end position="148"/>
    </location>
</feature>
<evidence type="ECO:0000256" key="2">
    <source>
        <dbReference type="SAM" id="Phobius"/>
    </source>
</evidence>
<gene>
    <name evidence="3" type="ORF">QBC36DRAFT_307042</name>
</gene>
<evidence type="ECO:0000313" key="4">
    <source>
        <dbReference type="Proteomes" id="UP001302321"/>
    </source>
</evidence>
<organism evidence="3 4">
    <name type="scientific">Triangularia setosa</name>
    <dbReference type="NCBI Taxonomy" id="2587417"/>
    <lineage>
        <taxon>Eukaryota</taxon>
        <taxon>Fungi</taxon>
        <taxon>Dikarya</taxon>
        <taxon>Ascomycota</taxon>
        <taxon>Pezizomycotina</taxon>
        <taxon>Sordariomycetes</taxon>
        <taxon>Sordariomycetidae</taxon>
        <taxon>Sordariales</taxon>
        <taxon>Podosporaceae</taxon>
        <taxon>Triangularia</taxon>
    </lineage>
</organism>
<feature type="transmembrane region" description="Helical" evidence="2">
    <location>
        <begin position="76"/>
        <end position="99"/>
    </location>
</feature>
<name>A0AAN6WFJ9_9PEZI</name>
<dbReference type="AlphaFoldDB" id="A0AAN6WFJ9"/>
<keyword evidence="4" id="KW-1185">Reference proteome</keyword>
<proteinExistence type="predicted"/>
<reference evidence="3" key="2">
    <citation type="submission" date="2023-05" db="EMBL/GenBank/DDBJ databases">
        <authorList>
            <consortium name="Lawrence Berkeley National Laboratory"/>
            <person name="Steindorff A."/>
            <person name="Hensen N."/>
            <person name="Bonometti L."/>
            <person name="Westerberg I."/>
            <person name="Brannstrom I.O."/>
            <person name="Guillou S."/>
            <person name="Cros-Aarteil S."/>
            <person name="Calhoun S."/>
            <person name="Haridas S."/>
            <person name="Kuo A."/>
            <person name="Mondo S."/>
            <person name="Pangilinan J."/>
            <person name="Riley R."/>
            <person name="Labutti K."/>
            <person name="Andreopoulos B."/>
            <person name="Lipzen A."/>
            <person name="Chen C."/>
            <person name="Yanf M."/>
            <person name="Daum C."/>
            <person name="Ng V."/>
            <person name="Clum A."/>
            <person name="Ohm R."/>
            <person name="Martin F."/>
            <person name="Silar P."/>
            <person name="Natvig D."/>
            <person name="Lalanne C."/>
            <person name="Gautier V."/>
            <person name="Ament-Velasquez S.L."/>
            <person name="Kruys A."/>
            <person name="Hutchinson M.I."/>
            <person name="Powell A.J."/>
            <person name="Barry K."/>
            <person name="Miller A.N."/>
            <person name="Grigoriev I.V."/>
            <person name="Debuchy R."/>
            <person name="Gladieux P."/>
            <person name="Thoren M.H."/>
            <person name="Johannesson H."/>
        </authorList>
    </citation>
    <scope>NUCLEOTIDE SEQUENCE</scope>
    <source>
        <strain evidence="3">CBS 892.96</strain>
    </source>
</reference>
<comment type="caution">
    <text evidence="3">The sequence shown here is derived from an EMBL/GenBank/DDBJ whole genome shotgun (WGS) entry which is preliminary data.</text>
</comment>
<dbReference type="EMBL" id="MU866095">
    <property type="protein sequence ID" value="KAK4180718.1"/>
    <property type="molecule type" value="Genomic_DNA"/>
</dbReference>
<feature type="compositionally biased region" description="Low complexity" evidence="1">
    <location>
        <begin position="116"/>
        <end position="137"/>
    </location>
</feature>
<evidence type="ECO:0000256" key="1">
    <source>
        <dbReference type="SAM" id="MobiDB-lite"/>
    </source>
</evidence>
<accession>A0AAN6WFJ9</accession>
<sequence length="179" mass="18865">MSIIKTLALAAAQHVAGSWQLPHTWQSPSSIHRTLLSLRLVFVYIQASGFEILTANMEQSLATFGSRTRSMKSNDVVALIVLGYAITGILVGLAIIRLAHYIRHLRDSLLTLTTKSGSADSASGSSDTDSESSQSSQPIAMPVPGPFPSSHGVVGGIGLHVPPFPFMGPRPPPLASPGL</sequence>
<evidence type="ECO:0000313" key="3">
    <source>
        <dbReference type="EMBL" id="KAK4180718.1"/>
    </source>
</evidence>
<dbReference type="Proteomes" id="UP001302321">
    <property type="component" value="Unassembled WGS sequence"/>
</dbReference>
<keyword evidence="2" id="KW-1133">Transmembrane helix</keyword>
<keyword evidence="2" id="KW-0472">Membrane</keyword>
<protein>
    <submittedName>
        <fullName evidence="3">Uncharacterized protein</fullName>
    </submittedName>
</protein>